<reference evidence="7" key="1">
    <citation type="submission" date="2021-06" db="EMBL/GenBank/DDBJ databases">
        <authorList>
            <person name="Hodson N. C."/>
            <person name="Mongue J. A."/>
            <person name="Jaron S. K."/>
        </authorList>
    </citation>
    <scope>NUCLEOTIDE SEQUENCE</scope>
</reference>
<feature type="transmembrane region" description="Helical" evidence="6">
    <location>
        <begin position="348"/>
        <end position="368"/>
    </location>
</feature>
<accession>A0A8J2KJJ6</accession>
<organism evidence="7 8">
    <name type="scientific">Allacma fusca</name>
    <dbReference type="NCBI Taxonomy" id="39272"/>
    <lineage>
        <taxon>Eukaryota</taxon>
        <taxon>Metazoa</taxon>
        <taxon>Ecdysozoa</taxon>
        <taxon>Arthropoda</taxon>
        <taxon>Hexapoda</taxon>
        <taxon>Collembola</taxon>
        <taxon>Symphypleona</taxon>
        <taxon>Sminthuridae</taxon>
        <taxon>Allacma</taxon>
    </lineage>
</organism>
<feature type="transmembrane region" description="Helical" evidence="6">
    <location>
        <begin position="482"/>
        <end position="515"/>
    </location>
</feature>
<evidence type="ECO:0000256" key="3">
    <source>
        <dbReference type="ARBA" id="ARBA00022692"/>
    </source>
</evidence>
<keyword evidence="5 6" id="KW-0472">Membrane</keyword>
<dbReference type="GO" id="GO:0005886">
    <property type="term" value="C:plasma membrane"/>
    <property type="evidence" value="ECO:0007669"/>
    <property type="project" value="TreeGrafter"/>
</dbReference>
<feature type="transmembrane region" description="Helical" evidence="6">
    <location>
        <begin position="49"/>
        <end position="75"/>
    </location>
</feature>
<dbReference type="PANTHER" id="PTHR10283:SF82">
    <property type="entry name" value="SOLUTE CARRIER FAMILY 13 MEMBER 2"/>
    <property type="match status" value="1"/>
</dbReference>
<dbReference type="EMBL" id="CAJVCH010360086">
    <property type="protein sequence ID" value="CAG7816075.1"/>
    <property type="molecule type" value="Genomic_DNA"/>
</dbReference>
<feature type="transmembrane region" description="Helical" evidence="6">
    <location>
        <begin position="568"/>
        <end position="587"/>
    </location>
</feature>
<feature type="transmembrane region" description="Helical" evidence="6">
    <location>
        <begin position="12"/>
        <end position="29"/>
    </location>
</feature>
<feature type="transmembrane region" description="Helical" evidence="6">
    <location>
        <begin position="87"/>
        <end position="104"/>
    </location>
</feature>
<protein>
    <submittedName>
        <fullName evidence="7">Uncharacterized protein</fullName>
    </submittedName>
</protein>
<evidence type="ECO:0000256" key="2">
    <source>
        <dbReference type="ARBA" id="ARBA00006772"/>
    </source>
</evidence>
<keyword evidence="8" id="KW-1185">Reference proteome</keyword>
<gene>
    <name evidence="7" type="ORF">AFUS01_LOCUS26710</name>
</gene>
<evidence type="ECO:0000256" key="1">
    <source>
        <dbReference type="ARBA" id="ARBA00004141"/>
    </source>
</evidence>
<feature type="transmembrane region" description="Helical" evidence="6">
    <location>
        <begin position="527"/>
        <end position="547"/>
    </location>
</feature>
<dbReference type="OrthoDB" id="6493944at2759"/>
<name>A0A8J2KJJ6_9HEXA</name>
<evidence type="ECO:0000313" key="8">
    <source>
        <dbReference type="Proteomes" id="UP000708208"/>
    </source>
</evidence>
<proteinExistence type="inferred from homology"/>
<evidence type="ECO:0000256" key="4">
    <source>
        <dbReference type="ARBA" id="ARBA00022989"/>
    </source>
</evidence>
<dbReference type="InterPro" id="IPR001898">
    <property type="entry name" value="SLC13A/DASS"/>
</dbReference>
<dbReference type="Proteomes" id="UP000708208">
    <property type="component" value="Unassembled WGS sequence"/>
</dbReference>
<feature type="transmembrane region" description="Helical" evidence="6">
    <location>
        <begin position="442"/>
        <end position="461"/>
    </location>
</feature>
<keyword evidence="3 6" id="KW-0812">Transmembrane</keyword>
<comment type="similarity">
    <text evidence="2">Belongs to the SLC13A/DASS transporter (TC 2.A.47) family. NADC subfamily.</text>
</comment>
<dbReference type="Pfam" id="PF00939">
    <property type="entry name" value="Na_sulph_symp"/>
    <property type="match status" value="1"/>
</dbReference>
<dbReference type="PANTHER" id="PTHR10283">
    <property type="entry name" value="SOLUTE CARRIER FAMILY 13 MEMBER"/>
    <property type="match status" value="1"/>
</dbReference>
<evidence type="ECO:0000313" key="7">
    <source>
        <dbReference type="EMBL" id="CAG7816075.1"/>
    </source>
</evidence>
<feature type="transmembrane region" description="Helical" evidence="6">
    <location>
        <begin position="110"/>
        <end position="127"/>
    </location>
</feature>
<dbReference type="AlphaFoldDB" id="A0A8J2KJJ6"/>
<comment type="subcellular location">
    <subcellularLocation>
        <location evidence="1">Membrane</location>
        <topology evidence="1">Multi-pass membrane protein</topology>
    </subcellularLocation>
</comment>
<sequence>MKLDILQKQWKFFIAVFSPILLLLLPYYWKGTTGKEPYAAYVISLMAVYWMTECLPLAITSLLPIALFPIFGIVSSDDLATVYMKDSILFLLSGVVIALAVEYSNLHTRIAVRVILFIGAKIPRLLFGIMMTTMFLSMWMNNTSTTAMMAPIVLAIIEQLRSKMISQMSLDDTTAKTIDKDAISEMEMVDYKDEETQDVAQMKENSDKLILDEINENIRNLKVMFLIATAYSSNIGGTGVLTGSATNIVALDLVRKDADESYCPAECKEIMEIGFLHWMLFNAPPMILNTLVTWVYLQIHFLGIPPSWKFWQRKGDKENIKSVYTMEPSLEKSVMSALRQKYEELGPINFHEIGVLSIFTITVLLWIFKDPQFMPGWDSIPIFKRTATGRSFIKECTPTLLMCTLLFMIPKDIQYYRNFTRGGMGQGMKDTLLTWKFLNDKFPWGVFILLGGGNAISIGSSKSNLNNWIEEILKQSETLQAFPAPVLLVLMLCMITALTTLASNIATAAIITPVLLKLSYVKDLHPLYMALPAATVCSYAFMLPVSTAPNAIAYNAAPEMKLEHMVKAGFAVNVLSIVVLLATTHTVGDWVFGIGNYQLECSNMTLLST</sequence>
<comment type="caution">
    <text evidence="7">The sequence shown here is derived from an EMBL/GenBank/DDBJ whole genome shotgun (WGS) entry which is preliminary data.</text>
</comment>
<evidence type="ECO:0000256" key="6">
    <source>
        <dbReference type="SAM" id="Phobius"/>
    </source>
</evidence>
<dbReference type="GO" id="GO:0015141">
    <property type="term" value="F:succinate transmembrane transporter activity"/>
    <property type="evidence" value="ECO:0007669"/>
    <property type="project" value="TreeGrafter"/>
</dbReference>
<dbReference type="GO" id="GO:0015137">
    <property type="term" value="F:citrate transmembrane transporter activity"/>
    <property type="evidence" value="ECO:0007669"/>
    <property type="project" value="TreeGrafter"/>
</dbReference>
<keyword evidence="4 6" id="KW-1133">Transmembrane helix</keyword>
<evidence type="ECO:0000256" key="5">
    <source>
        <dbReference type="ARBA" id="ARBA00023136"/>
    </source>
</evidence>
<feature type="transmembrane region" description="Helical" evidence="6">
    <location>
        <begin position="286"/>
        <end position="304"/>
    </location>
</feature>